<feature type="compositionally biased region" description="Polar residues" evidence="11">
    <location>
        <begin position="138"/>
        <end position="150"/>
    </location>
</feature>
<dbReference type="GO" id="GO:0045053">
    <property type="term" value="P:protein retention in Golgi apparatus"/>
    <property type="evidence" value="ECO:0007669"/>
    <property type="project" value="TreeGrafter"/>
</dbReference>
<evidence type="ECO:0000256" key="6">
    <source>
        <dbReference type="ARBA" id="ARBA00022490"/>
    </source>
</evidence>
<reference evidence="13 14" key="1">
    <citation type="journal article" date="2018" name="Evol. Lett.">
        <title>Horizontal gene cluster transfer increased hallucinogenic mushroom diversity.</title>
        <authorList>
            <person name="Reynolds H.T."/>
            <person name="Vijayakumar V."/>
            <person name="Gluck-Thaler E."/>
            <person name="Korotkin H.B."/>
            <person name="Matheny P.B."/>
            <person name="Slot J.C."/>
        </authorList>
    </citation>
    <scope>NUCLEOTIDE SEQUENCE [LARGE SCALE GENOMIC DNA]</scope>
    <source>
        <strain evidence="13 14">2631</strain>
    </source>
</reference>
<keyword evidence="10" id="KW-0472">Membrane</keyword>
<evidence type="ECO:0000313" key="14">
    <source>
        <dbReference type="Proteomes" id="UP000283269"/>
    </source>
</evidence>
<name>A0A409XM82_PSICY</name>
<dbReference type="GO" id="GO:0030904">
    <property type="term" value="C:retromer complex"/>
    <property type="evidence" value="ECO:0007669"/>
    <property type="project" value="UniProtKB-ARBA"/>
</dbReference>
<accession>A0A409XM82</accession>
<dbReference type="GO" id="GO:0015031">
    <property type="term" value="P:protein transport"/>
    <property type="evidence" value="ECO:0007669"/>
    <property type="project" value="UniProtKB-KW"/>
</dbReference>
<evidence type="ECO:0000256" key="10">
    <source>
        <dbReference type="ARBA" id="ARBA00023136"/>
    </source>
</evidence>
<dbReference type="InterPro" id="IPR001683">
    <property type="entry name" value="PX_dom"/>
</dbReference>
<dbReference type="GO" id="GO:0042147">
    <property type="term" value="P:retrograde transport, endosome to Golgi"/>
    <property type="evidence" value="ECO:0007669"/>
    <property type="project" value="TreeGrafter"/>
</dbReference>
<dbReference type="InterPro" id="IPR027267">
    <property type="entry name" value="AH/BAR_dom_sf"/>
</dbReference>
<protein>
    <recommendedName>
        <fullName evidence="12">PX domain-containing protein</fullName>
    </recommendedName>
</protein>
<dbReference type="Pfam" id="PF09325">
    <property type="entry name" value="Vps5"/>
    <property type="match status" value="1"/>
</dbReference>
<gene>
    <name evidence="13" type="ORF">CVT25_000736</name>
</gene>
<evidence type="ECO:0000259" key="12">
    <source>
        <dbReference type="PROSITE" id="PS50195"/>
    </source>
</evidence>
<dbReference type="SMART" id="SM00312">
    <property type="entry name" value="PX"/>
    <property type="match status" value="1"/>
</dbReference>
<proteinExistence type="inferred from homology"/>
<dbReference type="GO" id="GO:0005829">
    <property type="term" value="C:cytosol"/>
    <property type="evidence" value="ECO:0007669"/>
    <property type="project" value="GOC"/>
</dbReference>
<organism evidence="13 14">
    <name type="scientific">Psilocybe cyanescens</name>
    <dbReference type="NCBI Taxonomy" id="93625"/>
    <lineage>
        <taxon>Eukaryota</taxon>
        <taxon>Fungi</taxon>
        <taxon>Dikarya</taxon>
        <taxon>Basidiomycota</taxon>
        <taxon>Agaricomycotina</taxon>
        <taxon>Agaricomycetes</taxon>
        <taxon>Agaricomycetidae</taxon>
        <taxon>Agaricales</taxon>
        <taxon>Agaricineae</taxon>
        <taxon>Strophariaceae</taxon>
        <taxon>Psilocybe</taxon>
    </lineage>
</organism>
<evidence type="ECO:0000313" key="13">
    <source>
        <dbReference type="EMBL" id="PPQ91861.1"/>
    </source>
</evidence>
<dbReference type="AlphaFoldDB" id="A0A409XM82"/>
<dbReference type="GO" id="GO:0035091">
    <property type="term" value="F:phosphatidylinositol binding"/>
    <property type="evidence" value="ECO:0007669"/>
    <property type="project" value="InterPro"/>
</dbReference>
<dbReference type="InterPro" id="IPR036871">
    <property type="entry name" value="PX_dom_sf"/>
</dbReference>
<dbReference type="InParanoid" id="A0A409XM82"/>
<dbReference type="FunFam" id="3.30.1520.10:FF:000013">
    <property type="entry name" value="Putative Sorting nexin 3"/>
    <property type="match status" value="1"/>
</dbReference>
<evidence type="ECO:0000256" key="1">
    <source>
        <dbReference type="ARBA" id="ARBA00004287"/>
    </source>
</evidence>
<dbReference type="CDD" id="cd07627">
    <property type="entry name" value="BAR_Vps5p"/>
    <property type="match status" value="1"/>
</dbReference>
<keyword evidence="6" id="KW-0963">Cytoplasm</keyword>
<evidence type="ECO:0000256" key="11">
    <source>
        <dbReference type="SAM" id="MobiDB-lite"/>
    </source>
</evidence>
<feature type="compositionally biased region" description="Basic and acidic residues" evidence="11">
    <location>
        <begin position="124"/>
        <end position="135"/>
    </location>
</feature>
<comment type="caution">
    <text evidence="13">The sequence shown here is derived from an EMBL/GenBank/DDBJ whole genome shotgun (WGS) entry which is preliminary data.</text>
</comment>
<dbReference type="GO" id="GO:0005794">
    <property type="term" value="C:Golgi apparatus"/>
    <property type="evidence" value="ECO:0007669"/>
    <property type="project" value="UniProtKB-SubCell"/>
</dbReference>
<evidence type="ECO:0000256" key="3">
    <source>
        <dbReference type="ARBA" id="ARBA00004555"/>
    </source>
</evidence>
<feature type="region of interest" description="Disordered" evidence="11">
    <location>
        <begin position="226"/>
        <end position="251"/>
    </location>
</feature>
<dbReference type="PANTHER" id="PTHR10555:SF170">
    <property type="entry name" value="FI18122P1"/>
    <property type="match status" value="1"/>
</dbReference>
<dbReference type="EMBL" id="NHYD01001227">
    <property type="protein sequence ID" value="PPQ91861.1"/>
    <property type="molecule type" value="Genomic_DNA"/>
</dbReference>
<feature type="region of interest" description="Disordered" evidence="11">
    <location>
        <begin position="1"/>
        <end position="191"/>
    </location>
</feature>
<evidence type="ECO:0000256" key="8">
    <source>
        <dbReference type="ARBA" id="ARBA00022927"/>
    </source>
</evidence>
<dbReference type="Proteomes" id="UP000283269">
    <property type="component" value="Unassembled WGS sequence"/>
</dbReference>
<comment type="similarity">
    <text evidence="4">Belongs to the sorting nexin family.</text>
</comment>
<sequence length="658" mass="72571">MDGFDDLLAPSRQALEDNPFADPFGKRSSSPDPWGTPFASNDPSENAFGSSEDHFGSSELSYGSTLHDETASSTVAEETLPSDPLDYATHHTEDDDDNKPLANPRSPGFRESVPAAFSETATIRPDHIEEFDKHTAPAFSTNTDSTTSAAEASKPDTVSTPLAQPPLSPSLSTSGFGAAPSATASGFRTPLDAPFPGLERSVAALSLGGEAVGGWQSEEQTPWQTEAFPSAHPTPTAAVAAPDDDSDDDKPILQAYHKQHDPESSPLPTAATRTANGLQPVFMITVDDPQKVGDPIRSFTMYTVYTRTTSPLYQKSAFSVLRRYSDFLWLYETLSNNNPGVVVPPVPEKNPFGRFDDQFVRQRRSALEKCIQKTANHPVLGKDPDLKLFLESDSFSLDIKHRKAEIAHEKGGLIASIGQSFTGPRFYETDEWFDRQKIYLDSLESQLRGLVKSIDLVSKHRVDLATATGDFAQNVTELSESDVGKQLVQSLSGLADMERTAQDLQNTQSEHDLTTLMATVEEYARLISSVRLAFTSRIRVYHAWKNQENELLRTKQTHEKNRAQGKIPTDRLGYSLTQIAEAERRASDAKLEYEQVSKLVKTEMARFEQERIEDFKESLQAFLEGMISRQKELIAAWVNYQQMLLKKVGGDGPAAAQT</sequence>
<dbReference type="InterPro" id="IPR015404">
    <property type="entry name" value="Vps5_C"/>
</dbReference>
<keyword evidence="9" id="KW-0333">Golgi apparatus</keyword>
<keyword evidence="14" id="KW-1185">Reference proteome</keyword>
<dbReference type="Pfam" id="PF00787">
    <property type="entry name" value="PX"/>
    <property type="match status" value="1"/>
</dbReference>
<feature type="compositionally biased region" description="Polar residues" evidence="11">
    <location>
        <begin position="38"/>
        <end position="49"/>
    </location>
</feature>
<feature type="compositionally biased region" description="Low complexity" evidence="11">
    <location>
        <begin position="229"/>
        <end position="241"/>
    </location>
</feature>
<dbReference type="SUPFAM" id="SSF64268">
    <property type="entry name" value="PX domain"/>
    <property type="match status" value="1"/>
</dbReference>
<dbReference type="OrthoDB" id="271164at2759"/>
<dbReference type="STRING" id="93625.A0A409XM82"/>
<evidence type="ECO:0000256" key="9">
    <source>
        <dbReference type="ARBA" id="ARBA00023034"/>
    </source>
</evidence>
<dbReference type="GO" id="GO:0005768">
    <property type="term" value="C:endosome"/>
    <property type="evidence" value="ECO:0007669"/>
    <property type="project" value="TreeGrafter"/>
</dbReference>
<dbReference type="FunFam" id="1.20.1270.60:FF:000022">
    <property type="entry name" value="Sorting nexin 3 protein"/>
    <property type="match status" value="1"/>
</dbReference>
<dbReference type="InterPro" id="IPR035803">
    <property type="entry name" value="BAR_Vps5"/>
</dbReference>
<evidence type="ECO:0000256" key="5">
    <source>
        <dbReference type="ARBA" id="ARBA00022448"/>
    </source>
</evidence>
<comment type="subcellular location">
    <subcellularLocation>
        <location evidence="2">Cytoplasm</location>
    </subcellularLocation>
    <subcellularLocation>
        <location evidence="3">Golgi apparatus</location>
    </subcellularLocation>
    <subcellularLocation>
        <location evidence="1">Membrane</location>
        <topology evidence="1">Peripheral membrane protein</topology>
        <orientation evidence="1">Cytoplasmic side</orientation>
    </subcellularLocation>
</comment>
<evidence type="ECO:0000256" key="2">
    <source>
        <dbReference type="ARBA" id="ARBA00004496"/>
    </source>
</evidence>
<evidence type="ECO:0000256" key="4">
    <source>
        <dbReference type="ARBA" id="ARBA00010883"/>
    </source>
</evidence>
<evidence type="ECO:0000256" key="7">
    <source>
        <dbReference type="ARBA" id="ARBA00022553"/>
    </source>
</evidence>
<keyword evidence="5" id="KW-0813">Transport</keyword>
<keyword evidence="8" id="KW-0653">Protein transport</keyword>
<feature type="domain" description="PX" evidence="12">
    <location>
        <begin position="280"/>
        <end position="397"/>
    </location>
</feature>
<dbReference type="Gene3D" id="3.30.1520.10">
    <property type="entry name" value="Phox-like domain"/>
    <property type="match status" value="1"/>
</dbReference>
<keyword evidence="7" id="KW-0597">Phosphoprotein</keyword>
<dbReference type="SUPFAM" id="SSF103657">
    <property type="entry name" value="BAR/IMD domain-like"/>
    <property type="match status" value="1"/>
</dbReference>
<dbReference type="FunCoup" id="A0A409XM82">
    <property type="interactions" value="538"/>
</dbReference>
<dbReference type="Gene3D" id="1.20.1270.60">
    <property type="entry name" value="Arfaptin homology (AH) domain/BAR domain"/>
    <property type="match status" value="1"/>
</dbReference>
<dbReference type="PROSITE" id="PS50195">
    <property type="entry name" value="PX"/>
    <property type="match status" value="1"/>
</dbReference>
<dbReference type="PANTHER" id="PTHR10555">
    <property type="entry name" value="SORTING NEXIN"/>
    <property type="match status" value="1"/>
</dbReference>